<feature type="transmembrane region" description="Helical" evidence="9">
    <location>
        <begin position="196"/>
        <end position="215"/>
    </location>
</feature>
<evidence type="ECO:0000256" key="8">
    <source>
        <dbReference type="SAM" id="MobiDB-lite"/>
    </source>
</evidence>
<dbReference type="Pfam" id="PF00001">
    <property type="entry name" value="7tm_1"/>
    <property type="match status" value="1"/>
</dbReference>
<dbReference type="GO" id="GO:0004930">
    <property type="term" value="F:G protein-coupled receptor activity"/>
    <property type="evidence" value="ECO:0007669"/>
    <property type="project" value="UniProtKB-KW"/>
</dbReference>
<evidence type="ECO:0000256" key="2">
    <source>
        <dbReference type="ARBA" id="ARBA00022692"/>
    </source>
</evidence>
<evidence type="ECO:0000256" key="7">
    <source>
        <dbReference type="ARBA" id="ARBA00023224"/>
    </source>
</evidence>
<dbReference type="InterPro" id="IPR017452">
    <property type="entry name" value="GPCR_Rhodpsn_7TM"/>
</dbReference>
<dbReference type="EMBL" id="BLXT01008169">
    <property type="protein sequence ID" value="GFO46202.1"/>
    <property type="molecule type" value="Genomic_DNA"/>
</dbReference>
<keyword evidence="2 9" id="KW-0812">Transmembrane</keyword>
<sequence length="824" mass="91280">MALSEVSPSIVVQSESTMRTVDGTASSSPVSFLSTSTHQIFTSPKEPLTTSSRDTTPLFISERERREYLQGLQEQTTLVMIPAMVAILLMALVGLIGNSLVLYVYYRKFRPNATRIFICVIAVFDLVSNVLLIPGEVYDMFHLWDFDEPDLCRTRLCLNSLITMMSALVLSALAVLRYRKVCVPFGWQITIRHAKILSVIILMMCILFSAPYAIINGRQTKVTPDPRIYGSECTIDDAFVDTIWPMINSGFYLLLFLSTSTTIVVLYSLVGVKTWRHSRASSAATSAGVGSSSSDGGGGTHSTSGVASTPGRYGRGESHARNSAENSTPSVKISTSSKTAVFSKGRPQGKRRLTKSESDKNGTSVTDDANVIEYFKKEESADEFGKEQDQDDADGGVYTKRMVRSPTGSNAGVNLSMVRELTMKLRAVQKQNSREENQEEQREQRDDESPQVTMGASLHDGKRRNLPSINIEPPFCGTKQSGPKSVKFYGEASKLVDTATQDSDPSLEAHPADGGSEENDSSAGDGTRSADETQKPVSDFMRSMQWVDITYCLSEDDISKGHGQRLHAGYSPKKRSREASRDNSFLRRQSKFKEAIAETIARMRQSRKESNASDLQDPVSKNRKSLSSNKVSISEPSEAKVKIKPRRSLNRTTLMLFIISAVYIIGFLPFLALMSWKSADPESFKSLDDFQLALYNLFLRSYFLNCAANPVIYGICDITFRKECKELFRKCLCCSRGIIMSFEVELVTLAFAAATVSYRSLLTELPREQEPEFEEILVRALLTLLAAKSIFVRDSVLLKAEFLTSKSRYNTCTPACSSTGAAFI</sequence>
<feature type="compositionally biased region" description="Polar residues" evidence="8">
    <location>
        <begin position="323"/>
        <end position="340"/>
    </location>
</feature>
<feature type="region of interest" description="Disordered" evidence="8">
    <location>
        <begin position="429"/>
        <end position="482"/>
    </location>
</feature>
<evidence type="ECO:0000259" key="10">
    <source>
        <dbReference type="PROSITE" id="PS50262"/>
    </source>
</evidence>
<dbReference type="SUPFAM" id="SSF81321">
    <property type="entry name" value="Family A G protein-coupled receptor-like"/>
    <property type="match status" value="1"/>
</dbReference>
<feature type="region of interest" description="Disordered" evidence="8">
    <location>
        <begin position="498"/>
        <end position="538"/>
    </location>
</feature>
<feature type="transmembrane region" description="Helical" evidence="9">
    <location>
        <begin position="693"/>
        <end position="716"/>
    </location>
</feature>
<dbReference type="GO" id="GO:0016020">
    <property type="term" value="C:membrane"/>
    <property type="evidence" value="ECO:0007669"/>
    <property type="project" value="UniProtKB-SubCell"/>
</dbReference>
<dbReference type="PANTHER" id="PTHR24243">
    <property type="entry name" value="G-PROTEIN COUPLED RECEPTOR"/>
    <property type="match status" value="1"/>
</dbReference>
<keyword evidence="4" id="KW-0297">G-protein coupled receptor</keyword>
<reference evidence="11 12" key="1">
    <citation type="journal article" date="2021" name="Elife">
        <title>Chloroplast acquisition without the gene transfer in kleptoplastic sea slugs, Plakobranchus ocellatus.</title>
        <authorList>
            <person name="Maeda T."/>
            <person name="Takahashi S."/>
            <person name="Yoshida T."/>
            <person name="Shimamura S."/>
            <person name="Takaki Y."/>
            <person name="Nagai Y."/>
            <person name="Toyoda A."/>
            <person name="Suzuki Y."/>
            <person name="Arimoto A."/>
            <person name="Ishii H."/>
            <person name="Satoh N."/>
            <person name="Nishiyama T."/>
            <person name="Hasebe M."/>
            <person name="Maruyama T."/>
            <person name="Minagawa J."/>
            <person name="Obokata J."/>
            <person name="Shigenobu S."/>
        </authorList>
    </citation>
    <scope>NUCLEOTIDE SEQUENCE [LARGE SCALE GENOMIC DNA]</scope>
</reference>
<keyword evidence="6 11" id="KW-0675">Receptor</keyword>
<evidence type="ECO:0000256" key="4">
    <source>
        <dbReference type="ARBA" id="ARBA00023040"/>
    </source>
</evidence>
<keyword evidence="7" id="KW-0807">Transducer</keyword>
<evidence type="ECO:0000256" key="6">
    <source>
        <dbReference type="ARBA" id="ARBA00023170"/>
    </source>
</evidence>
<feature type="transmembrane region" description="Helical" evidence="9">
    <location>
        <begin position="251"/>
        <end position="270"/>
    </location>
</feature>
<feature type="transmembrane region" description="Helical" evidence="9">
    <location>
        <begin position="654"/>
        <end position="673"/>
    </location>
</feature>
<name>A0AAV4DPB5_9GAST</name>
<feature type="region of interest" description="Disordered" evidence="8">
    <location>
        <begin position="284"/>
        <end position="366"/>
    </location>
</feature>
<feature type="compositionally biased region" description="Low complexity" evidence="8">
    <location>
        <begin position="284"/>
        <end position="294"/>
    </location>
</feature>
<keyword evidence="3 9" id="KW-1133">Transmembrane helix</keyword>
<feature type="transmembrane region" description="Helical" evidence="9">
    <location>
        <begin position="79"/>
        <end position="104"/>
    </location>
</feature>
<dbReference type="CDD" id="cd00637">
    <property type="entry name" value="7tm_classA_rhodopsin-like"/>
    <property type="match status" value="2"/>
</dbReference>
<feature type="domain" description="G-protein coupled receptors family 1 profile" evidence="10">
    <location>
        <begin position="97"/>
        <end position="713"/>
    </location>
</feature>
<dbReference type="PRINTS" id="PR00237">
    <property type="entry name" value="GPCRRHODOPSN"/>
</dbReference>
<evidence type="ECO:0000313" key="12">
    <source>
        <dbReference type="Proteomes" id="UP000735302"/>
    </source>
</evidence>
<dbReference type="InterPro" id="IPR000276">
    <property type="entry name" value="GPCR_Rhodpsn"/>
</dbReference>
<evidence type="ECO:0000256" key="3">
    <source>
        <dbReference type="ARBA" id="ARBA00022989"/>
    </source>
</evidence>
<keyword evidence="5 9" id="KW-0472">Membrane</keyword>
<feature type="transmembrane region" description="Helical" evidence="9">
    <location>
        <begin position="158"/>
        <end position="176"/>
    </location>
</feature>
<comment type="subcellular location">
    <subcellularLocation>
        <location evidence="1">Membrane</location>
        <topology evidence="1">Multi-pass membrane protein</topology>
    </subcellularLocation>
</comment>
<keyword evidence="12" id="KW-1185">Reference proteome</keyword>
<accession>A0AAV4DPB5</accession>
<dbReference type="PROSITE" id="PS50262">
    <property type="entry name" value="G_PROTEIN_RECEP_F1_2"/>
    <property type="match status" value="1"/>
</dbReference>
<dbReference type="Gene3D" id="1.20.1070.10">
    <property type="entry name" value="Rhodopsin 7-helix transmembrane proteins"/>
    <property type="match status" value="2"/>
</dbReference>
<protein>
    <submittedName>
        <fullName evidence="11">Neuropeptide ff receptor 2</fullName>
    </submittedName>
</protein>
<dbReference type="Proteomes" id="UP000735302">
    <property type="component" value="Unassembled WGS sequence"/>
</dbReference>
<evidence type="ECO:0000256" key="9">
    <source>
        <dbReference type="SAM" id="Phobius"/>
    </source>
</evidence>
<feature type="compositionally biased region" description="Basic and acidic residues" evidence="8">
    <location>
        <begin position="432"/>
        <end position="448"/>
    </location>
</feature>
<feature type="region of interest" description="Disordered" evidence="8">
    <location>
        <begin position="561"/>
        <end position="585"/>
    </location>
</feature>
<feature type="transmembrane region" description="Helical" evidence="9">
    <location>
        <begin position="116"/>
        <end position="138"/>
    </location>
</feature>
<proteinExistence type="predicted"/>
<evidence type="ECO:0000256" key="1">
    <source>
        <dbReference type="ARBA" id="ARBA00004141"/>
    </source>
</evidence>
<evidence type="ECO:0000256" key="5">
    <source>
        <dbReference type="ARBA" id="ARBA00023136"/>
    </source>
</evidence>
<feature type="region of interest" description="Disordered" evidence="8">
    <location>
        <begin position="603"/>
        <end position="633"/>
    </location>
</feature>
<organism evidence="11 12">
    <name type="scientific">Plakobranchus ocellatus</name>
    <dbReference type="NCBI Taxonomy" id="259542"/>
    <lineage>
        <taxon>Eukaryota</taxon>
        <taxon>Metazoa</taxon>
        <taxon>Spiralia</taxon>
        <taxon>Lophotrochozoa</taxon>
        <taxon>Mollusca</taxon>
        <taxon>Gastropoda</taxon>
        <taxon>Heterobranchia</taxon>
        <taxon>Euthyneura</taxon>
        <taxon>Panpulmonata</taxon>
        <taxon>Sacoglossa</taxon>
        <taxon>Placobranchoidea</taxon>
        <taxon>Plakobranchidae</taxon>
        <taxon>Plakobranchus</taxon>
    </lineage>
</organism>
<dbReference type="PANTHER" id="PTHR24243:SF208">
    <property type="entry name" value="PYROKININ-1 RECEPTOR"/>
    <property type="match status" value="1"/>
</dbReference>
<dbReference type="AlphaFoldDB" id="A0AAV4DPB5"/>
<gene>
    <name evidence="11" type="ORF">PoB_007270700</name>
</gene>
<comment type="caution">
    <text evidence="11">The sequence shown here is derived from an EMBL/GenBank/DDBJ whole genome shotgun (WGS) entry which is preliminary data.</text>
</comment>
<evidence type="ECO:0000313" key="11">
    <source>
        <dbReference type="EMBL" id="GFO46202.1"/>
    </source>
</evidence>